<proteinExistence type="predicted"/>
<feature type="compositionally biased region" description="Basic and acidic residues" evidence="1">
    <location>
        <begin position="889"/>
        <end position="902"/>
    </location>
</feature>
<feature type="region of interest" description="Disordered" evidence="1">
    <location>
        <begin position="1"/>
        <end position="40"/>
    </location>
</feature>
<protein>
    <submittedName>
        <fullName evidence="2">Uncharacterized protein</fullName>
    </submittedName>
</protein>
<feature type="compositionally biased region" description="Polar residues" evidence="1">
    <location>
        <begin position="909"/>
        <end position="919"/>
    </location>
</feature>
<feature type="compositionally biased region" description="Basic and acidic residues" evidence="1">
    <location>
        <begin position="450"/>
        <end position="459"/>
    </location>
</feature>
<dbReference type="AlphaFoldDB" id="A0A3S1BIV1"/>
<feature type="region of interest" description="Disordered" evidence="1">
    <location>
        <begin position="721"/>
        <end position="795"/>
    </location>
</feature>
<organism evidence="2 3">
    <name type="scientific">Elysia chlorotica</name>
    <name type="common">Eastern emerald elysia</name>
    <name type="synonym">Sea slug</name>
    <dbReference type="NCBI Taxonomy" id="188477"/>
    <lineage>
        <taxon>Eukaryota</taxon>
        <taxon>Metazoa</taxon>
        <taxon>Spiralia</taxon>
        <taxon>Lophotrochozoa</taxon>
        <taxon>Mollusca</taxon>
        <taxon>Gastropoda</taxon>
        <taxon>Heterobranchia</taxon>
        <taxon>Euthyneura</taxon>
        <taxon>Panpulmonata</taxon>
        <taxon>Sacoglossa</taxon>
        <taxon>Placobranchoidea</taxon>
        <taxon>Plakobranchidae</taxon>
        <taxon>Elysia</taxon>
    </lineage>
</organism>
<evidence type="ECO:0000313" key="3">
    <source>
        <dbReference type="Proteomes" id="UP000271974"/>
    </source>
</evidence>
<feature type="region of interest" description="Disordered" evidence="1">
    <location>
        <begin position="524"/>
        <end position="626"/>
    </location>
</feature>
<feature type="compositionally biased region" description="Acidic residues" evidence="1">
    <location>
        <begin position="985"/>
        <end position="996"/>
    </location>
</feature>
<feature type="compositionally biased region" description="Basic residues" evidence="1">
    <location>
        <begin position="598"/>
        <end position="613"/>
    </location>
</feature>
<feature type="compositionally biased region" description="Low complexity" evidence="1">
    <location>
        <begin position="560"/>
        <end position="579"/>
    </location>
</feature>
<feature type="region of interest" description="Disordered" evidence="1">
    <location>
        <begin position="977"/>
        <end position="996"/>
    </location>
</feature>
<gene>
    <name evidence="2" type="ORF">EGW08_007550</name>
</gene>
<feature type="region of interest" description="Disordered" evidence="1">
    <location>
        <begin position="1120"/>
        <end position="1146"/>
    </location>
</feature>
<feature type="compositionally biased region" description="Polar residues" evidence="1">
    <location>
        <begin position="730"/>
        <end position="743"/>
    </location>
</feature>
<feature type="region of interest" description="Disordered" evidence="1">
    <location>
        <begin position="450"/>
        <end position="477"/>
    </location>
</feature>
<evidence type="ECO:0000313" key="2">
    <source>
        <dbReference type="EMBL" id="RUS84680.1"/>
    </source>
</evidence>
<feature type="region of interest" description="Disordered" evidence="1">
    <location>
        <begin position="100"/>
        <end position="125"/>
    </location>
</feature>
<feature type="compositionally biased region" description="Polar residues" evidence="1">
    <location>
        <begin position="582"/>
        <end position="593"/>
    </location>
</feature>
<dbReference type="EMBL" id="RQTK01000197">
    <property type="protein sequence ID" value="RUS84680.1"/>
    <property type="molecule type" value="Genomic_DNA"/>
</dbReference>
<sequence length="1166" mass="129262">MCVKTKLTIKSATSSSPPIPGLSGRHVGSAHSSGRPRLRRTSSTGYCPSLVCVADGEWLTCYHTCNTHLCNGGNPDPSYLPVVDLAGEHLGIWTVQQDVLTTGGDPPTPVDSDGERQGSVSVSEEQHALQELEDNTESVQDLREILGGMALLQDVLEMQNEHLPNSPDRNPKVVSENFRGPVLGELGGVRGISNGVSITYAGDSKTQDDNALDTATVRSKSRKNKSINANQLNNKVIENRLKGIRPLLNRALEGRSQGIPNVLNVPRRNFSIRNKNVNAGATEVKDLRNKDVEQIDTELKFLLNRLDRKVFPSKNPHGNKTDKHRTPLKILAEIILHRNNSRFFGIVGSVTGWNYKVKSSILQLKGKDKMSNIAQNPKSIETKIRGRTSQDRNNIFTNRDRIGNYGHKYSTVQKNAMNLYPINPHRPERNDAMYERFPNGGAALSEIVTKGKRDPRLDRIPFPSGETRDPRQTSQIPVSPIIESLLRQAQMNQGSNGMSETGKVNNFLHDNHLATLGNIPIHPDVLNGKRHHNQMNEKGNQIPPGISRESKSRDQSGLFPPSVSTRVPRSRPRPASSMRNPGINQNKRPQTSFDAKKRGVKHTSKRPHSKPHQPSRGTSHEGYSPLKVATNDRQTGFLKVDSSELSPSDSPTSTLRKIETTSLQTEQIKKDNFVKNSRAFSKNVESHLEEISGTNSSLYSESQFLRRNIVRVSKPISWSGDTDFGDGNISGPSISGSTTNGTKIHTRGVSDKTGSAENPRAGRNPAQDSLRGDRFKGNLIESKSNGDRNNKVDSMLSFPRLGANDALKINHRDQFTDEDQTNPYSPFQRPGPTHFDKTYRRGPIPNIFIQSPTSGSTYRPMSAAPQPATFSVSRATRERPKISQGKLSENLKKNLQNKDLKPQFRKSSKFGNGDQQYSGNGNGRRRPMDDGAYFGHVSLSEPSRNTSLSVFVAQKSSGSIFSPTKKPLMRLYRPKHNGKIHEGGESETDEDFDDNDELSQETVEQTIAETYLKQGKNSTEDTNDDMDLVDGTFEERMLDLINAQDAESSVAESTKLVNSHKQDLFIAPKIYITEQTRPGHIALDKTSNSSTADLKYGSEILDIQLQGTTTQRSPLGDFLITDVTGKKDTEESGESPSRKDKWRVQKSRWFTPNMANNATSLGFSDR</sequence>
<name>A0A3S1BIV1_ELYCH</name>
<dbReference type="Proteomes" id="UP000271974">
    <property type="component" value="Unassembled WGS sequence"/>
</dbReference>
<comment type="caution">
    <text evidence="2">The sequence shown here is derived from an EMBL/GenBank/DDBJ whole genome shotgun (WGS) entry which is preliminary data.</text>
</comment>
<feature type="compositionally biased region" description="Basic and acidic residues" evidence="1">
    <location>
        <begin position="1124"/>
        <end position="1143"/>
    </location>
</feature>
<accession>A0A3S1BIV1</accession>
<reference evidence="2 3" key="1">
    <citation type="submission" date="2019-01" db="EMBL/GenBank/DDBJ databases">
        <title>A draft genome assembly of the solar-powered sea slug Elysia chlorotica.</title>
        <authorList>
            <person name="Cai H."/>
            <person name="Li Q."/>
            <person name="Fang X."/>
            <person name="Li J."/>
            <person name="Curtis N.E."/>
            <person name="Altenburger A."/>
            <person name="Shibata T."/>
            <person name="Feng M."/>
            <person name="Maeda T."/>
            <person name="Schwartz J.A."/>
            <person name="Shigenobu S."/>
            <person name="Lundholm N."/>
            <person name="Nishiyama T."/>
            <person name="Yang H."/>
            <person name="Hasebe M."/>
            <person name="Li S."/>
            <person name="Pierce S.K."/>
            <person name="Wang J."/>
        </authorList>
    </citation>
    <scope>NUCLEOTIDE SEQUENCE [LARGE SCALE GENOMIC DNA]</scope>
    <source>
        <strain evidence="2">EC2010</strain>
        <tissue evidence="2">Whole organism of an adult</tissue>
    </source>
</reference>
<evidence type="ECO:0000256" key="1">
    <source>
        <dbReference type="SAM" id="MobiDB-lite"/>
    </source>
</evidence>
<keyword evidence="3" id="KW-1185">Reference proteome</keyword>
<feature type="region of interest" description="Disordered" evidence="1">
    <location>
        <begin position="855"/>
        <end position="930"/>
    </location>
</feature>